<name>A0A9P8ZYP5_9PEZI</name>
<dbReference type="Proteomes" id="UP000758603">
    <property type="component" value="Unassembled WGS sequence"/>
</dbReference>
<sequence>MDEAVVEVLPDDSTFLSVEHFGTSPWTITGRVIALEVDGEEQSYFLKVAFEDHGKIMLRGEYESSKIVFGVMKNFLPKPYGFGKYKVQNPPTYFYLSEFVDMDVTTAPDPAEFTKRLSQLHKLGESPTGQFGFAAQTCDGQVAHMVD</sequence>
<keyword evidence="2" id="KW-1185">Reference proteome</keyword>
<dbReference type="Pfam" id="PF03881">
    <property type="entry name" value="Fructosamin_kin"/>
    <property type="match status" value="1"/>
</dbReference>
<accession>A0A9P8ZYP5</accession>
<dbReference type="RefSeq" id="XP_045960501.1">
    <property type="nucleotide sequence ID" value="XM_046099395.1"/>
</dbReference>
<dbReference type="EMBL" id="JAGPXC010000002">
    <property type="protein sequence ID" value="KAH6656267.1"/>
    <property type="molecule type" value="Genomic_DNA"/>
</dbReference>
<evidence type="ECO:0008006" key="3">
    <source>
        <dbReference type="Google" id="ProtNLM"/>
    </source>
</evidence>
<gene>
    <name evidence="1" type="ORF">BKA67DRAFT_531549</name>
</gene>
<evidence type="ECO:0000313" key="2">
    <source>
        <dbReference type="Proteomes" id="UP000758603"/>
    </source>
</evidence>
<proteinExistence type="predicted"/>
<dbReference type="InterPro" id="IPR016477">
    <property type="entry name" value="Fructo-/Ketosamine-3-kinase"/>
</dbReference>
<dbReference type="AlphaFoldDB" id="A0A9P8ZYP5"/>
<dbReference type="OrthoDB" id="5772781at2759"/>
<protein>
    <recommendedName>
        <fullName evidence="3">Protein-ribulosamine 3-kinase</fullName>
    </recommendedName>
</protein>
<dbReference type="GeneID" id="70128287"/>
<comment type="caution">
    <text evidence="1">The sequence shown here is derived from an EMBL/GenBank/DDBJ whole genome shotgun (WGS) entry which is preliminary data.</text>
</comment>
<reference evidence="1" key="1">
    <citation type="journal article" date="2021" name="Nat. Commun.">
        <title>Genetic determinants of endophytism in the Arabidopsis root mycobiome.</title>
        <authorList>
            <person name="Mesny F."/>
            <person name="Miyauchi S."/>
            <person name="Thiergart T."/>
            <person name="Pickel B."/>
            <person name="Atanasova L."/>
            <person name="Karlsson M."/>
            <person name="Huettel B."/>
            <person name="Barry K.W."/>
            <person name="Haridas S."/>
            <person name="Chen C."/>
            <person name="Bauer D."/>
            <person name="Andreopoulos W."/>
            <person name="Pangilinan J."/>
            <person name="LaButti K."/>
            <person name="Riley R."/>
            <person name="Lipzen A."/>
            <person name="Clum A."/>
            <person name="Drula E."/>
            <person name="Henrissat B."/>
            <person name="Kohler A."/>
            <person name="Grigoriev I.V."/>
            <person name="Martin F.M."/>
            <person name="Hacquard S."/>
        </authorList>
    </citation>
    <scope>NUCLEOTIDE SEQUENCE</scope>
    <source>
        <strain evidence="1">MPI-SDFR-AT-0073</strain>
    </source>
</reference>
<evidence type="ECO:0000313" key="1">
    <source>
        <dbReference type="EMBL" id="KAH6656267.1"/>
    </source>
</evidence>
<dbReference type="PANTHER" id="PTHR12149:SF8">
    <property type="entry name" value="PROTEIN-RIBULOSAMINE 3-KINASE"/>
    <property type="match status" value="1"/>
</dbReference>
<dbReference type="PANTHER" id="PTHR12149">
    <property type="entry name" value="FRUCTOSAMINE 3 KINASE-RELATED PROTEIN"/>
    <property type="match status" value="1"/>
</dbReference>
<organism evidence="1 2">
    <name type="scientific">Truncatella angustata</name>
    <dbReference type="NCBI Taxonomy" id="152316"/>
    <lineage>
        <taxon>Eukaryota</taxon>
        <taxon>Fungi</taxon>
        <taxon>Dikarya</taxon>
        <taxon>Ascomycota</taxon>
        <taxon>Pezizomycotina</taxon>
        <taxon>Sordariomycetes</taxon>
        <taxon>Xylariomycetidae</taxon>
        <taxon>Amphisphaeriales</taxon>
        <taxon>Sporocadaceae</taxon>
        <taxon>Truncatella</taxon>
    </lineage>
</organism>